<dbReference type="EMBL" id="BMKK01000016">
    <property type="protein sequence ID" value="GGD80738.1"/>
    <property type="molecule type" value="Genomic_DNA"/>
</dbReference>
<evidence type="ECO:0000256" key="1">
    <source>
        <dbReference type="ARBA" id="ARBA00007613"/>
    </source>
</evidence>
<dbReference type="InterPro" id="IPR003423">
    <property type="entry name" value="OMP_efflux"/>
</dbReference>
<dbReference type="GO" id="GO:0015562">
    <property type="term" value="F:efflux transmembrane transporter activity"/>
    <property type="evidence" value="ECO:0007669"/>
    <property type="project" value="InterPro"/>
</dbReference>
<feature type="coiled-coil region" evidence="2">
    <location>
        <begin position="155"/>
        <end position="206"/>
    </location>
</feature>
<dbReference type="Proteomes" id="UP000609064">
    <property type="component" value="Unassembled WGS sequence"/>
</dbReference>
<dbReference type="PROSITE" id="PS51257">
    <property type="entry name" value="PROKAR_LIPOPROTEIN"/>
    <property type="match status" value="1"/>
</dbReference>
<accession>A0A916Z8L7</accession>
<organism evidence="3 4">
    <name type="scientific">Emticicia aquatilis</name>
    <dbReference type="NCBI Taxonomy" id="1537369"/>
    <lineage>
        <taxon>Bacteria</taxon>
        <taxon>Pseudomonadati</taxon>
        <taxon>Bacteroidota</taxon>
        <taxon>Cytophagia</taxon>
        <taxon>Cytophagales</taxon>
        <taxon>Leadbetterellaceae</taxon>
        <taxon>Emticicia</taxon>
    </lineage>
</organism>
<evidence type="ECO:0000313" key="4">
    <source>
        <dbReference type="Proteomes" id="UP000609064"/>
    </source>
</evidence>
<sequence length="421" mass="47197">MKQISTLLTLLLLLKGLLVSGQTSLQSCIDWAERNNPQAKILPLVSEAEALQIAALNKNYLPQTFIGGQATWQSAVTSLPISLPNIQVPTISKDQYKATLELTQTIWDGGATKSQKQVAMANANADSRSIESSLYQIREQISNLYFGALLAEKQYQNTEVIKNDIENQLKKQSANLDNGTAIKSNLMILEARLIELKQQQREIKSRKLAALKGLSILTGKDFLETTTLEEPRLALADNVSIDRPELKFFDAQKSLAEANKLAVKSKYAPKLNLFATGGYGRPGLNMLSPDFATYFIGGVALRVPLSNFYLKTKSSDLRQIDINKEKIEQQKALFLQQTQLKLVVQNEDFLKLQDQIKEDQRLIEIRGYMKKIAENRLENGMVTVSDYISEVDNESIAKQNLSLHQIQQMQIINNIKILKGN</sequence>
<evidence type="ECO:0000313" key="3">
    <source>
        <dbReference type="EMBL" id="GGD80738.1"/>
    </source>
</evidence>
<proteinExistence type="inferred from homology"/>
<dbReference type="Pfam" id="PF02321">
    <property type="entry name" value="OEP"/>
    <property type="match status" value="1"/>
</dbReference>
<comment type="similarity">
    <text evidence="1">Belongs to the outer membrane factor (OMF) (TC 1.B.17) family.</text>
</comment>
<protein>
    <submittedName>
        <fullName evidence="3">Transporter</fullName>
    </submittedName>
</protein>
<keyword evidence="2" id="KW-0175">Coiled coil</keyword>
<dbReference type="SUPFAM" id="SSF56954">
    <property type="entry name" value="Outer membrane efflux proteins (OEP)"/>
    <property type="match status" value="1"/>
</dbReference>
<dbReference type="AlphaFoldDB" id="A0A916Z8L7"/>
<comment type="caution">
    <text evidence="3">The sequence shown here is derived from an EMBL/GenBank/DDBJ whole genome shotgun (WGS) entry which is preliminary data.</text>
</comment>
<dbReference type="InterPro" id="IPR010131">
    <property type="entry name" value="MdtP/NodT-like"/>
</dbReference>
<dbReference type="RefSeq" id="WP_188770883.1">
    <property type="nucleotide sequence ID" value="NZ_BMKK01000016.1"/>
</dbReference>
<dbReference type="PANTHER" id="PTHR30203:SF30">
    <property type="entry name" value="OUTER MEMBRANE PROTEIN-RELATED"/>
    <property type="match status" value="1"/>
</dbReference>
<reference evidence="3" key="2">
    <citation type="submission" date="2020-09" db="EMBL/GenBank/DDBJ databases">
        <authorList>
            <person name="Sun Q."/>
            <person name="Zhou Y."/>
        </authorList>
    </citation>
    <scope>NUCLEOTIDE SEQUENCE</scope>
    <source>
        <strain evidence="3">CGMCC 1.15958</strain>
    </source>
</reference>
<keyword evidence="4" id="KW-1185">Reference proteome</keyword>
<dbReference type="PANTHER" id="PTHR30203">
    <property type="entry name" value="OUTER MEMBRANE CATION EFFLUX PROTEIN"/>
    <property type="match status" value="1"/>
</dbReference>
<gene>
    <name evidence="3" type="ORF">GCM10011514_51080</name>
</gene>
<evidence type="ECO:0000256" key="2">
    <source>
        <dbReference type="SAM" id="Coils"/>
    </source>
</evidence>
<dbReference type="Gene3D" id="1.20.1600.10">
    <property type="entry name" value="Outer membrane efflux proteins (OEP)"/>
    <property type="match status" value="1"/>
</dbReference>
<name>A0A916Z8L7_9BACT</name>
<reference evidence="3" key="1">
    <citation type="journal article" date="2014" name="Int. J. Syst. Evol. Microbiol.">
        <title>Complete genome sequence of Corynebacterium casei LMG S-19264T (=DSM 44701T), isolated from a smear-ripened cheese.</title>
        <authorList>
            <consortium name="US DOE Joint Genome Institute (JGI-PGF)"/>
            <person name="Walter F."/>
            <person name="Albersmeier A."/>
            <person name="Kalinowski J."/>
            <person name="Ruckert C."/>
        </authorList>
    </citation>
    <scope>NUCLEOTIDE SEQUENCE</scope>
    <source>
        <strain evidence="3">CGMCC 1.15958</strain>
    </source>
</reference>